<organism evidence="1 2">
    <name type="scientific">Prochlorococcus marinus (strain MIT 9303)</name>
    <dbReference type="NCBI Taxonomy" id="59922"/>
    <lineage>
        <taxon>Bacteria</taxon>
        <taxon>Bacillati</taxon>
        <taxon>Cyanobacteriota</taxon>
        <taxon>Cyanophyceae</taxon>
        <taxon>Synechococcales</taxon>
        <taxon>Prochlorococcaceae</taxon>
        <taxon>Prochlorococcus</taxon>
    </lineage>
</organism>
<dbReference type="EMBL" id="CP000554">
    <property type="protein sequence ID" value="ABM79016.1"/>
    <property type="molecule type" value="Genomic_DNA"/>
</dbReference>
<dbReference type="BioCyc" id="PMAR59922:G1G80-2000-MONOMER"/>
<name>A2CC06_PROM3</name>
<dbReference type="HOGENOM" id="CLU_161960_0_0_3"/>
<evidence type="ECO:0000313" key="1">
    <source>
        <dbReference type="EMBL" id="ABM79016.1"/>
    </source>
</evidence>
<evidence type="ECO:0000313" key="2">
    <source>
        <dbReference type="Proteomes" id="UP000002274"/>
    </source>
</evidence>
<dbReference type="AlphaFoldDB" id="A2CC06"/>
<dbReference type="KEGG" id="pmf:P9303_22811"/>
<reference evidence="1 2" key="1">
    <citation type="journal article" date="2007" name="PLoS Genet.">
        <title>Patterns and implications of gene gain and loss in the evolution of Prochlorococcus.</title>
        <authorList>
            <person name="Kettler G.C."/>
            <person name="Martiny A.C."/>
            <person name="Huang K."/>
            <person name="Zucker J."/>
            <person name="Coleman M.L."/>
            <person name="Rodrigue S."/>
            <person name="Chen F."/>
            <person name="Lapidus A."/>
            <person name="Ferriera S."/>
            <person name="Johnson J."/>
            <person name="Steglich C."/>
            <person name="Church G.M."/>
            <person name="Richardson P."/>
            <person name="Chisholm S.W."/>
        </authorList>
    </citation>
    <scope>NUCLEOTIDE SEQUENCE [LARGE SCALE GENOMIC DNA]</scope>
    <source>
        <strain evidence="1 2">MIT 9303</strain>
    </source>
</reference>
<sequence>MIHHYSNYANYSRLQSDGISEWHPSFLQLASSLKGCSKRYAWFCQNYQHQSKSGSRCHWGSRMLKRLAEKGRGRQSKKNRVSPGQQKLPFAFDIRLNQIPEDWHQVAVKFRRANGIRDGDTRMLLS</sequence>
<dbReference type="Proteomes" id="UP000002274">
    <property type="component" value="Chromosome"/>
</dbReference>
<accession>A2CC06</accession>
<protein>
    <submittedName>
        <fullName evidence="1">Uncharacterized protein</fullName>
    </submittedName>
</protein>
<proteinExistence type="predicted"/>
<gene>
    <name evidence="1" type="ordered locus">P9303_22811</name>
</gene>